<reference evidence="3" key="1">
    <citation type="journal article" date="2016" name="Nat. Commun.">
        <title>The Gonium pectorale genome demonstrates co-option of cell cycle regulation during the evolution of multicellularity.</title>
        <authorList>
            <person name="Hanschen E.R."/>
            <person name="Marriage T.N."/>
            <person name="Ferris P.J."/>
            <person name="Hamaji T."/>
            <person name="Toyoda A."/>
            <person name="Fujiyama A."/>
            <person name="Neme R."/>
            <person name="Noguchi H."/>
            <person name="Minakuchi Y."/>
            <person name="Suzuki M."/>
            <person name="Kawai-Toyooka H."/>
            <person name="Smith D.R."/>
            <person name="Sparks H."/>
            <person name="Anderson J."/>
            <person name="Bakaric R."/>
            <person name="Luria V."/>
            <person name="Karger A."/>
            <person name="Kirschner M.W."/>
            <person name="Durand P.M."/>
            <person name="Michod R.E."/>
            <person name="Nozaki H."/>
            <person name="Olson B.J."/>
        </authorList>
    </citation>
    <scope>NUCLEOTIDE SEQUENCE [LARGE SCALE GENOMIC DNA]</scope>
    <source>
        <strain evidence="3">NIES-2863</strain>
    </source>
</reference>
<gene>
    <name evidence="2" type="ORF">GPECTOR_3g141</name>
</gene>
<evidence type="ECO:0000256" key="1">
    <source>
        <dbReference type="SAM" id="MobiDB-lite"/>
    </source>
</evidence>
<protein>
    <submittedName>
        <fullName evidence="2">Uncharacterized protein</fullName>
    </submittedName>
</protein>
<name>A0A150GYV3_GONPE</name>
<organism evidence="2 3">
    <name type="scientific">Gonium pectorale</name>
    <name type="common">Green alga</name>
    <dbReference type="NCBI Taxonomy" id="33097"/>
    <lineage>
        <taxon>Eukaryota</taxon>
        <taxon>Viridiplantae</taxon>
        <taxon>Chlorophyta</taxon>
        <taxon>core chlorophytes</taxon>
        <taxon>Chlorophyceae</taxon>
        <taxon>CS clade</taxon>
        <taxon>Chlamydomonadales</taxon>
        <taxon>Volvocaceae</taxon>
        <taxon>Gonium</taxon>
    </lineage>
</organism>
<dbReference type="EMBL" id="LSYV01000004">
    <property type="protein sequence ID" value="KXZ54975.1"/>
    <property type="molecule type" value="Genomic_DNA"/>
</dbReference>
<evidence type="ECO:0000313" key="3">
    <source>
        <dbReference type="Proteomes" id="UP000075714"/>
    </source>
</evidence>
<dbReference type="Proteomes" id="UP000075714">
    <property type="component" value="Unassembled WGS sequence"/>
</dbReference>
<sequence>MAPHGIPANSPLGPAIAAWQSVEGRQAEQDALVEREALSLLQPCGTPRLPLELTGLFGHTGGPYIPAAEDFVAALGGGPGHKLLLVDRSSSAPLNIDDDEYGDEVDHSNDRLPISEPTVAAEYPTVASKGGPRAAEDGAVAAPPGAAALYSAQRPRACSHGYMASAPAHAAPASALCALPGPNARACYFSRQPAPRPAPARSVSERSGLLSAPVAAALAGALAAGDRCRDRRVTATINTDRLGACGALGWASRPQPPAKPTGLAAQLSSDLSSADSLELDKVAARSNSCVGVSARRGADAPGSHSRAECPSRPSRPCQLGYSAVKCVATPLLLPPLPPRSSEDADTEEWPVMSFETPRPTVIGAGSSVAGKTRTTASGYFGSALDAGFTSIIDTLAATGGESGRSAAAGLEETHRRRWWPKARGGAQRSVRRLLGCFAYEARSGDADDASCAGASPAPA</sequence>
<comment type="caution">
    <text evidence="2">The sequence shown here is derived from an EMBL/GenBank/DDBJ whole genome shotgun (WGS) entry which is preliminary data.</text>
</comment>
<dbReference type="AlphaFoldDB" id="A0A150GYV3"/>
<proteinExistence type="predicted"/>
<feature type="region of interest" description="Disordered" evidence="1">
    <location>
        <begin position="293"/>
        <end position="312"/>
    </location>
</feature>
<accession>A0A150GYV3</accession>
<evidence type="ECO:0000313" key="2">
    <source>
        <dbReference type="EMBL" id="KXZ54975.1"/>
    </source>
</evidence>
<keyword evidence="3" id="KW-1185">Reference proteome</keyword>